<dbReference type="InterPro" id="IPR036179">
    <property type="entry name" value="Ig-like_dom_sf"/>
</dbReference>
<proteinExistence type="predicted"/>
<dbReference type="Proteomes" id="UP000499080">
    <property type="component" value="Unassembled WGS sequence"/>
</dbReference>
<dbReference type="InterPro" id="IPR051170">
    <property type="entry name" value="Neural/epithelial_adhesion"/>
</dbReference>
<dbReference type="PANTHER" id="PTHR12231">
    <property type="entry name" value="CTX-RELATED TYPE I TRANSMEMBRANE PROTEIN"/>
    <property type="match status" value="1"/>
</dbReference>
<dbReference type="EMBL" id="BGPR01001613">
    <property type="protein sequence ID" value="GBM57909.1"/>
    <property type="molecule type" value="Genomic_DNA"/>
</dbReference>
<dbReference type="SMART" id="SM00408">
    <property type="entry name" value="IGc2"/>
    <property type="match status" value="1"/>
</dbReference>
<gene>
    <name evidence="11" type="primary">Dscam2_17</name>
    <name evidence="11" type="ORF">AVEN_237790_1</name>
</gene>
<dbReference type="GO" id="GO:0043005">
    <property type="term" value="C:neuron projection"/>
    <property type="evidence" value="ECO:0007669"/>
    <property type="project" value="TreeGrafter"/>
</dbReference>
<evidence type="ECO:0000259" key="10">
    <source>
        <dbReference type="PROSITE" id="PS50835"/>
    </source>
</evidence>
<reference evidence="11 12" key="1">
    <citation type="journal article" date="2019" name="Sci. Rep.">
        <title>Orb-weaving spider Araneus ventricosus genome elucidates the spidroin gene catalogue.</title>
        <authorList>
            <person name="Kono N."/>
            <person name="Nakamura H."/>
            <person name="Ohtoshi R."/>
            <person name="Moran D.A.P."/>
            <person name="Shinohara A."/>
            <person name="Yoshida Y."/>
            <person name="Fujiwara M."/>
            <person name="Mori M."/>
            <person name="Tomita M."/>
            <person name="Arakawa K."/>
        </authorList>
    </citation>
    <scope>NUCLEOTIDE SEQUENCE [LARGE SCALE GENOMIC DNA]</scope>
</reference>
<dbReference type="PANTHER" id="PTHR12231:SF253">
    <property type="entry name" value="DPR-INTERACTING PROTEIN ETA, ISOFORM B-RELATED"/>
    <property type="match status" value="1"/>
</dbReference>
<dbReference type="Gene3D" id="2.60.40.10">
    <property type="entry name" value="Immunoglobulins"/>
    <property type="match status" value="1"/>
</dbReference>
<keyword evidence="3" id="KW-0732">Signal</keyword>
<keyword evidence="6" id="KW-1133">Transmembrane helix</keyword>
<evidence type="ECO:0000256" key="6">
    <source>
        <dbReference type="ARBA" id="ARBA00022989"/>
    </source>
</evidence>
<protein>
    <submittedName>
        <fullName evidence="11">Down syndrome cell adhesion molecule-like protein Dscam2</fullName>
    </submittedName>
</protein>
<keyword evidence="5" id="KW-0130">Cell adhesion</keyword>
<keyword evidence="12" id="KW-1185">Reference proteome</keyword>
<dbReference type="Pfam" id="PF13927">
    <property type="entry name" value="Ig_3"/>
    <property type="match status" value="1"/>
</dbReference>
<dbReference type="GO" id="GO:0016020">
    <property type="term" value="C:membrane"/>
    <property type="evidence" value="ECO:0007669"/>
    <property type="project" value="UniProtKB-SubCell"/>
</dbReference>
<keyword evidence="8" id="KW-1015">Disulfide bond</keyword>
<dbReference type="FunFam" id="2.60.40.10:FF:000017">
    <property type="entry name" value="Down syndrome cell adhesion molecule b"/>
    <property type="match status" value="1"/>
</dbReference>
<evidence type="ECO:0000313" key="12">
    <source>
        <dbReference type="Proteomes" id="UP000499080"/>
    </source>
</evidence>
<dbReference type="GO" id="GO:0007155">
    <property type="term" value="P:cell adhesion"/>
    <property type="evidence" value="ECO:0007669"/>
    <property type="project" value="UniProtKB-KW"/>
</dbReference>
<sequence>MKLTFPEKTVRPGRYVSLTCIASGHPEPLIRWTLDGIWPLSTRHGVLISSYQTSNGDVVSSVNFTSVSVSDSGVYSCEASNDAGSVSYSKRLNVFGPLFIRTVNNLTALAGEAFMTLCPFGGYPFDAIRWKRVAITGHCPAQPLPKEVCLVIGVEVTQQHTITIPSGEATPLLSIRWLLVHELVVPPRGMRKCSKEDLDRLSK</sequence>
<comment type="caution">
    <text evidence="11">The sequence shown here is derived from an EMBL/GenBank/DDBJ whole genome shotgun (WGS) entry which is preliminary data.</text>
</comment>
<evidence type="ECO:0000256" key="2">
    <source>
        <dbReference type="ARBA" id="ARBA00022692"/>
    </source>
</evidence>
<evidence type="ECO:0000256" key="7">
    <source>
        <dbReference type="ARBA" id="ARBA00023136"/>
    </source>
</evidence>
<feature type="domain" description="Ig-like" evidence="10">
    <location>
        <begin position="1"/>
        <end position="93"/>
    </location>
</feature>
<accession>A0A4Y2GYD6</accession>
<dbReference type="InterPro" id="IPR007110">
    <property type="entry name" value="Ig-like_dom"/>
</dbReference>
<evidence type="ECO:0000256" key="3">
    <source>
        <dbReference type="ARBA" id="ARBA00022729"/>
    </source>
</evidence>
<name>A0A4Y2GYD6_ARAVE</name>
<evidence type="ECO:0000256" key="4">
    <source>
        <dbReference type="ARBA" id="ARBA00022737"/>
    </source>
</evidence>
<organism evidence="11 12">
    <name type="scientific">Araneus ventricosus</name>
    <name type="common">Orbweaver spider</name>
    <name type="synonym">Epeira ventricosa</name>
    <dbReference type="NCBI Taxonomy" id="182803"/>
    <lineage>
        <taxon>Eukaryota</taxon>
        <taxon>Metazoa</taxon>
        <taxon>Ecdysozoa</taxon>
        <taxon>Arthropoda</taxon>
        <taxon>Chelicerata</taxon>
        <taxon>Arachnida</taxon>
        <taxon>Araneae</taxon>
        <taxon>Araneomorphae</taxon>
        <taxon>Entelegynae</taxon>
        <taxon>Araneoidea</taxon>
        <taxon>Araneidae</taxon>
        <taxon>Araneus</taxon>
    </lineage>
</organism>
<dbReference type="SMART" id="SM00409">
    <property type="entry name" value="IG"/>
    <property type="match status" value="1"/>
</dbReference>
<evidence type="ECO:0000256" key="8">
    <source>
        <dbReference type="ARBA" id="ARBA00023157"/>
    </source>
</evidence>
<keyword evidence="9" id="KW-0393">Immunoglobulin domain</keyword>
<keyword evidence="7" id="KW-0472">Membrane</keyword>
<evidence type="ECO:0000256" key="1">
    <source>
        <dbReference type="ARBA" id="ARBA00004167"/>
    </source>
</evidence>
<dbReference type="InterPro" id="IPR013783">
    <property type="entry name" value="Ig-like_fold"/>
</dbReference>
<evidence type="ECO:0000256" key="9">
    <source>
        <dbReference type="ARBA" id="ARBA00023319"/>
    </source>
</evidence>
<dbReference type="OrthoDB" id="5950222at2759"/>
<dbReference type="PROSITE" id="PS50835">
    <property type="entry name" value="IG_LIKE"/>
    <property type="match status" value="1"/>
</dbReference>
<keyword evidence="2" id="KW-0812">Transmembrane</keyword>
<dbReference type="SUPFAM" id="SSF48726">
    <property type="entry name" value="Immunoglobulin"/>
    <property type="match status" value="1"/>
</dbReference>
<dbReference type="InterPro" id="IPR003599">
    <property type="entry name" value="Ig_sub"/>
</dbReference>
<comment type="subcellular location">
    <subcellularLocation>
        <location evidence="1">Membrane</location>
        <topology evidence="1">Single-pass membrane protein</topology>
    </subcellularLocation>
</comment>
<evidence type="ECO:0000256" key="5">
    <source>
        <dbReference type="ARBA" id="ARBA00022889"/>
    </source>
</evidence>
<dbReference type="AlphaFoldDB" id="A0A4Y2GYD6"/>
<evidence type="ECO:0000313" key="11">
    <source>
        <dbReference type="EMBL" id="GBM57909.1"/>
    </source>
</evidence>
<keyword evidence="4" id="KW-0677">Repeat</keyword>
<dbReference type="InterPro" id="IPR003598">
    <property type="entry name" value="Ig_sub2"/>
</dbReference>